<evidence type="ECO:0000256" key="5">
    <source>
        <dbReference type="ARBA" id="ARBA00023136"/>
    </source>
</evidence>
<accession>A0A9D1E060</accession>
<evidence type="ECO:0000259" key="9">
    <source>
        <dbReference type="Pfam" id="PF01618"/>
    </source>
</evidence>
<feature type="region of interest" description="Disordered" evidence="7">
    <location>
        <begin position="210"/>
        <end position="235"/>
    </location>
</feature>
<dbReference type="Pfam" id="PF01618">
    <property type="entry name" value="MotA_ExbB"/>
    <property type="match status" value="1"/>
</dbReference>
<evidence type="ECO:0000256" key="4">
    <source>
        <dbReference type="ARBA" id="ARBA00022989"/>
    </source>
</evidence>
<dbReference type="Proteomes" id="UP000886744">
    <property type="component" value="Unassembled WGS sequence"/>
</dbReference>
<comment type="subcellular location">
    <subcellularLocation>
        <location evidence="1">Cell membrane</location>
        <topology evidence="1">Multi-pass membrane protein</topology>
    </subcellularLocation>
    <subcellularLocation>
        <location evidence="6">Membrane</location>
        <topology evidence="6">Multi-pass membrane protein</topology>
    </subcellularLocation>
</comment>
<dbReference type="InterPro" id="IPR050790">
    <property type="entry name" value="ExbB/TolQ_transport"/>
</dbReference>
<proteinExistence type="inferred from homology"/>
<dbReference type="GO" id="GO:0005886">
    <property type="term" value="C:plasma membrane"/>
    <property type="evidence" value="ECO:0007669"/>
    <property type="project" value="UniProtKB-SubCell"/>
</dbReference>
<comment type="similarity">
    <text evidence="6">Belongs to the exbB/tolQ family.</text>
</comment>
<keyword evidence="6" id="KW-0813">Transport</keyword>
<reference evidence="10" key="1">
    <citation type="submission" date="2020-10" db="EMBL/GenBank/DDBJ databases">
        <authorList>
            <person name="Gilroy R."/>
        </authorList>
    </citation>
    <scope>NUCLEOTIDE SEQUENCE</scope>
    <source>
        <strain evidence="10">ChiHjej13B12-12457</strain>
    </source>
</reference>
<feature type="transmembrane region" description="Helical" evidence="8">
    <location>
        <begin position="122"/>
        <end position="141"/>
    </location>
</feature>
<keyword evidence="3 8" id="KW-0812">Transmembrane</keyword>
<reference evidence="10" key="2">
    <citation type="journal article" date="2021" name="PeerJ">
        <title>Extensive microbial diversity within the chicken gut microbiome revealed by metagenomics and culture.</title>
        <authorList>
            <person name="Gilroy R."/>
            <person name="Ravi A."/>
            <person name="Getino M."/>
            <person name="Pursley I."/>
            <person name="Horton D.L."/>
            <person name="Alikhan N.F."/>
            <person name="Baker D."/>
            <person name="Gharbi K."/>
            <person name="Hall N."/>
            <person name="Watson M."/>
            <person name="Adriaenssens E.M."/>
            <person name="Foster-Nyarko E."/>
            <person name="Jarju S."/>
            <person name="Secka A."/>
            <person name="Antonio M."/>
            <person name="Oren A."/>
            <person name="Chaudhuri R.R."/>
            <person name="La Ragione R."/>
            <person name="Hildebrand F."/>
            <person name="Pallen M.J."/>
        </authorList>
    </citation>
    <scope>NUCLEOTIDE SEQUENCE</scope>
    <source>
        <strain evidence="10">ChiHjej13B12-12457</strain>
    </source>
</reference>
<organism evidence="10 11">
    <name type="scientific">Candidatus Coprenecus avistercoris</name>
    <dbReference type="NCBI Taxonomy" id="2840730"/>
    <lineage>
        <taxon>Bacteria</taxon>
        <taxon>Pseudomonadati</taxon>
        <taxon>Bacteroidota</taxon>
        <taxon>Bacteroidia</taxon>
        <taxon>Bacteroidales</taxon>
        <taxon>Rikenellaceae</taxon>
        <taxon>Rikenellaceae incertae sedis</taxon>
        <taxon>Candidatus Coprenecus</taxon>
    </lineage>
</organism>
<keyword evidence="2" id="KW-1003">Cell membrane</keyword>
<gene>
    <name evidence="10" type="ORF">IAC94_01370</name>
</gene>
<sequence>MNYISDVLFWISNGLLVPVVVLLILFFLRSLLLIGNFFGQYLQIRKVDRLLMGKVEALTPETAGELRASIPANSKSPLLCCLAGLLDASKDKAHRQLLLSDYEIAADKDLGTSKTLSKMGPMLGLMGTLIPMGPALVGLSTGDIGSMAYNMQVAFATTVVGLFSAAIGFITQQVKQRWYTRDLNRLEFVSEVLDGCAGFAGCAGQRQQSASVGETAGVRPDSAEGESIKAGEEVR</sequence>
<feature type="compositionally biased region" description="Basic and acidic residues" evidence="7">
    <location>
        <begin position="226"/>
        <end position="235"/>
    </location>
</feature>
<evidence type="ECO:0000256" key="2">
    <source>
        <dbReference type="ARBA" id="ARBA00022475"/>
    </source>
</evidence>
<evidence type="ECO:0000256" key="7">
    <source>
        <dbReference type="SAM" id="MobiDB-lite"/>
    </source>
</evidence>
<dbReference type="GO" id="GO:0017038">
    <property type="term" value="P:protein import"/>
    <property type="evidence" value="ECO:0007669"/>
    <property type="project" value="TreeGrafter"/>
</dbReference>
<dbReference type="PANTHER" id="PTHR30625:SF3">
    <property type="entry name" value="TOL-PAL SYSTEM PROTEIN TOLQ"/>
    <property type="match status" value="1"/>
</dbReference>
<comment type="caution">
    <text evidence="10">The sequence shown here is derived from an EMBL/GenBank/DDBJ whole genome shotgun (WGS) entry which is preliminary data.</text>
</comment>
<keyword evidence="4 8" id="KW-1133">Transmembrane helix</keyword>
<evidence type="ECO:0000256" key="6">
    <source>
        <dbReference type="RuleBase" id="RU004057"/>
    </source>
</evidence>
<feature type="transmembrane region" description="Helical" evidence="8">
    <location>
        <begin position="153"/>
        <end position="171"/>
    </location>
</feature>
<feature type="transmembrane region" description="Helical" evidence="8">
    <location>
        <begin position="15"/>
        <end position="39"/>
    </location>
</feature>
<keyword evidence="5 8" id="KW-0472">Membrane</keyword>
<evidence type="ECO:0000256" key="3">
    <source>
        <dbReference type="ARBA" id="ARBA00022692"/>
    </source>
</evidence>
<evidence type="ECO:0000256" key="8">
    <source>
        <dbReference type="SAM" id="Phobius"/>
    </source>
</evidence>
<dbReference type="AlphaFoldDB" id="A0A9D1E060"/>
<evidence type="ECO:0000313" key="10">
    <source>
        <dbReference type="EMBL" id="HIR62158.1"/>
    </source>
</evidence>
<protein>
    <submittedName>
        <fullName evidence="10">MotA/TolQ/ExbB proton channel family protein</fullName>
    </submittedName>
</protein>
<keyword evidence="6" id="KW-0653">Protein transport</keyword>
<evidence type="ECO:0000256" key="1">
    <source>
        <dbReference type="ARBA" id="ARBA00004651"/>
    </source>
</evidence>
<name>A0A9D1E060_9BACT</name>
<dbReference type="InterPro" id="IPR002898">
    <property type="entry name" value="MotA_ExbB_proton_chnl"/>
</dbReference>
<evidence type="ECO:0000313" key="11">
    <source>
        <dbReference type="Proteomes" id="UP000886744"/>
    </source>
</evidence>
<dbReference type="PANTHER" id="PTHR30625">
    <property type="entry name" value="PROTEIN TOLQ"/>
    <property type="match status" value="1"/>
</dbReference>
<dbReference type="EMBL" id="DVHI01000022">
    <property type="protein sequence ID" value="HIR62158.1"/>
    <property type="molecule type" value="Genomic_DNA"/>
</dbReference>
<feature type="domain" description="MotA/TolQ/ExbB proton channel" evidence="9">
    <location>
        <begin position="103"/>
        <end position="185"/>
    </location>
</feature>